<dbReference type="FunCoup" id="I3NGX8">
    <property type="interactions" value="760"/>
</dbReference>
<dbReference type="CDD" id="cd15430">
    <property type="entry name" value="7tmA_OR13-like"/>
    <property type="match status" value="1"/>
</dbReference>
<keyword evidence="4 14" id="KW-1003">Cell membrane</keyword>
<evidence type="ECO:0000256" key="10">
    <source>
        <dbReference type="ARBA" id="ARBA00023136"/>
    </source>
</evidence>
<dbReference type="InterPro" id="IPR000276">
    <property type="entry name" value="GPCR_Rhodpsn"/>
</dbReference>
<evidence type="ECO:0000256" key="14">
    <source>
        <dbReference type="RuleBase" id="RU363047"/>
    </source>
</evidence>
<dbReference type="Gene3D" id="1.20.1070.10">
    <property type="entry name" value="Rhodopsin 7-helix transmembrane proteins"/>
    <property type="match status" value="1"/>
</dbReference>
<evidence type="ECO:0000256" key="9">
    <source>
        <dbReference type="ARBA" id="ARBA00023040"/>
    </source>
</evidence>
<comment type="subcellular location">
    <subcellularLocation>
        <location evidence="2 14">Cell membrane</location>
        <topology evidence="2 14">Multi-pass membrane protein</topology>
    </subcellularLocation>
</comment>
<evidence type="ECO:0000313" key="16">
    <source>
        <dbReference type="Ensembl" id="ENSSTOP00000023625.2"/>
    </source>
</evidence>
<dbReference type="Proteomes" id="UP000005215">
    <property type="component" value="Unassembled WGS sequence"/>
</dbReference>
<evidence type="ECO:0000256" key="2">
    <source>
        <dbReference type="ARBA" id="ARBA00004651"/>
    </source>
</evidence>
<keyword evidence="9 13" id="KW-0297">G-protein coupled receptor</keyword>
<evidence type="ECO:0000256" key="3">
    <source>
        <dbReference type="ARBA" id="ARBA00010663"/>
    </source>
</evidence>
<reference evidence="17" key="1">
    <citation type="submission" date="2011-11" db="EMBL/GenBank/DDBJ databases">
        <title>The Draft Genome of Spermophilus tridecemlineatus.</title>
        <authorList>
            <consortium name="The Broad Institute Genome Assembly &amp; Analysis Group"/>
            <consortium name="Computational R&amp;D Group"/>
            <consortium name="and Sequencing Platform"/>
            <person name="Di Palma F."/>
            <person name="Alfoldi J."/>
            <person name="Johnson J."/>
            <person name="Berlin A."/>
            <person name="Gnerre S."/>
            <person name="Jaffe D."/>
            <person name="MacCallum I."/>
            <person name="Young S."/>
            <person name="Walker B.J."/>
            <person name="Lindblad-Toh K."/>
        </authorList>
    </citation>
    <scope>NUCLEOTIDE SEQUENCE [LARGE SCALE GENOMIC DNA]</scope>
</reference>
<feature type="transmembrane region" description="Helical" evidence="14">
    <location>
        <begin position="211"/>
        <end position="232"/>
    </location>
</feature>
<feature type="transmembrane region" description="Helical" evidence="14">
    <location>
        <begin position="93"/>
        <end position="116"/>
    </location>
</feature>
<dbReference type="PANTHER" id="PTHR26453">
    <property type="entry name" value="OLFACTORY RECEPTOR"/>
    <property type="match status" value="1"/>
</dbReference>
<dbReference type="Pfam" id="PF13853">
    <property type="entry name" value="7tm_4"/>
    <property type="match status" value="1"/>
</dbReference>
<dbReference type="SUPFAM" id="SSF81321">
    <property type="entry name" value="Family A G protein-coupled receptor-like"/>
    <property type="match status" value="1"/>
</dbReference>
<comment type="function">
    <text evidence="1">Odorant receptor.</text>
</comment>
<dbReference type="Ensembl" id="ENSSTOT00000025164.2">
    <property type="protein sequence ID" value="ENSSTOP00000023625.2"/>
    <property type="gene ID" value="ENSSTOG00000025320.2"/>
</dbReference>
<keyword evidence="12 13" id="KW-0807">Transducer</keyword>
<protein>
    <recommendedName>
        <fullName evidence="14">Olfactory receptor</fullName>
    </recommendedName>
</protein>
<dbReference type="FunFam" id="1.10.1220.70:FF:000001">
    <property type="entry name" value="Olfactory receptor"/>
    <property type="match status" value="1"/>
</dbReference>
<evidence type="ECO:0000256" key="5">
    <source>
        <dbReference type="ARBA" id="ARBA00022606"/>
    </source>
</evidence>
<evidence type="ECO:0000313" key="17">
    <source>
        <dbReference type="Proteomes" id="UP000005215"/>
    </source>
</evidence>
<evidence type="ECO:0000256" key="7">
    <source>
        <dbReference type="ARBA" id="ARBA00022725"/>
    </source>
</evidence>
<name>I3NGX8_ICTTR</name>
<keyword evidence="8 14" id="KW-1133">Transmembrane helix</keyword>
<comment type="similarity">
    <text evidence="3 13">Belongs to the G-protein coupled receptor 1 family.</text>
</comment>
<feature type="transmembrane region" description="Helical" evidence="14">
    <location>
        <begin position="238"/>
        <end position="260"/>
    </location>
</feature>
<evidence type="ECO:0000256" key="6">
    <source>
        <dbReference type="ARBA" id="ARBA00022692"/>
    </source>
</evidence>
<organism evidence="16 17">
    <name type="scientific">Ictidomys tridecemlineatus</name>
    <name type="common">Thirteen-lined ground squirrel</name>
    <name type="synonym">Spermophilus tridecemlineatus</name>
    <dbReference type="NCBI Taxonomy" id="43179"/>
    <lineage>
        <taxon>Eukaryota</taxon>
        <taxon>Metazoa</taxon>
        <taxon>Chordata</taxon>
        <taxon>Craniata</taxon>
        <taxon>Vertebrata</taxon>
        <taxon>Euteleostomi</taxon>
        <taxon>Mammalia</taxon>
        <taxon>Eutheria</taxon>
        <taxon>Euarchontoglires</taxon>
        <taxon>Glires</taxon>
        <taxon>Rodentia</taxon>
        <taxon>Sciuromorpha</taxon>
        <taxon>Sciuridae</taxon>
        <taxon>Xerinae</taxon>
        <taxon>Marmotini</taxon>
        <taxon>Ictidomys</taxon>
    </lineage>
</organism>
<evidence type="ECO:0000256" key="1">
    <source>
        <dbReference type="ARBA" id="ARBA00002936"/>
    </source>
</evidence>
<evidence type="ECO:0000256" key="8">
    <source>
        <dbReference type="ARBA" id="ARBA00022989"/>
    </source>
</evidence>
<keyword evidence="7 14" id="KW-0552">Olfaction</keyword>
<feature type="transmembrane region" description="Helical" evidence="14">
    <location>
        <begin position="313"/>
        <end position="332"/>
    </location>
</feature>
<proteinExistence type="inferred from homology"/>
<keyword evidence="11 13" id="KW-0675">Receptor</keyword>
<evidence type="ECO:0000256" key="12">
    <source>
        <dbReference type="ARBA" id="ARBA00023224"/>
    </source>
</evidence>
<feature type="transmembrane region" description="Helical" evidence="14">
    <location>
        <begin position="272"/>
        <end position="293"/>
    </location>
</feature>
<gene>
    <name evidence="16" type="primary">OR13C8</name>
</gene>
<dbReference type="FunFam" id="1.20.1070.10:FF:000501">
    <property type="entry name" value="Olfactory receptor"/>
    <property type="match status" value="1"/>
</dbReference>
<dbReference type="STRING" id="43179.ENSSTOP00000023625"/>
<evidence type="ECO:0000256" key="11">
    <source>
        <dbReference type="ARBA" id="ARBA00023170"/>
    </source>
</evidence>
<dbReference type="HOGENOM" id="CLU_012526_1_0_1"/>
<dbReference type="GO" id="GO:0005886">
    <property type="term" value="C:plasma membrane"/>
    <property type="evidence" value="ECO:0007669"/>
    <property type="project" value="UniProtKB-SubCell"/>
</dbReference>
<keyword evidence="10 14" id="KW-0472">Membrane</keyword>
<keyword evidence="6 13" id="KW-0812">Transmembrane</keyword>
<dbReference type="eggNOG" id="ENOG502T8AA">
    <property type="taxonomic scope" value="Eukaryota"/>
</dbReference>
<dbReference type="GO" id="GO:0004984">
    <property type="term" value="F:olfactory receptor activity"/>
    <property type="evidence" value="ECO:0007669"/>
    <property type="project" value="InterPro"/>
</dbReference>
<dbReference type="GO" id="GO:0004930">
    <property type="term" value="F:G protein-coupled receptor activity"/>
    <property type="evidence" value="ECO:0007669"/>
    <property type="project" value="UniProtKB-KW"/>
</dbReference>
<dbReference type="AlphaFoldDB" id="I3NGX8"/>
<evidence type="ECO:0000256" key="13">
    <source>
        <dbReference type="RuleBase" id="RU000688"/>
    </source>
</evidence>
<evidence type="ECO:0000256" key="4">
    <source>
        <dbReference type="ARBA" id="ARBA00022475"/>
    </source>
</evidence>
<keyword evidence="5 14" id="KW-0716">Sensory transduction</keyword>
<dbReference type="GO" id="GO:0005654">
    <property type="term" value="C:nucleoplasm"/>
    <property type="evidence" value="ECO:0007669"/>
    <property type="project" value="UniProtKB-ARBA"/>
</dbReference>
<dbReference type="PRINTS" id="PR00245">
    <property type="entry name" value="OLFACTORYR"/>
</dbReference>
<dbReference type="PROSITE" id="PS00237">
    <property type="entry name" value="G_PROTEIN_RECEP_F1_1"/>
    <property type="match status" value="1"/>
</dbReference>
<feature type="transmembrane region" description="Helical" evidence="14">
    <location>
        <begin position="60"/>
        <end position="87"/>
    </location>
</feature>
<feature type="transmembrane region" description="Helical" evidence="14">
    <location>
        <begin position="174"/>
        <end position="199"/>
    </location>
</feature>
<dbReference type="InParanoid" id="I3NGX8"/>
<dbReference type="InterPro" id="IPR017452">
    <property type="entry name" value="GPCR_Rhodpsn_7TM"/>
</dbReference>
<dbReference type="InterPro" id="IPR000725">
    <property type="entry name" value="Olfact_rcpt"/>
</dbReference>
<keyword evidence="17" id="KW-1185">Reference proteome</keyword>
<accession>I3NGX8</accession>
<dbReference type="PROSITE" id="PS50262">
    <property type="entry name" value="G_PROTEIN_RECEP_F1_2"/>
    <property type="match status" value="1"/>
</dbReference>
<sequence length="350" mass="39306">VNISNRCKILLGNINDLRPIKHNMFIKFCWRKHNMERINDSVLTEFVLVGLSAHPKLQTVFFVLVLWMYVIILLGNGVLISVIIYDFHLHTPMYFFLCNLSFLDICYTSSSVPLILDSFLTLRKKVSFPGCMVQMFLSFAMGATECVLLGVMALDRYVAICYPLRYSAIMTKGVYVPMAAGSWVTGLVDSMIQTCLAIQLPFCTNNVIHHFVCEILAVLKLACADISINVISMAGSNLIVLVIPLLVILISYIFIVATILRIPSTEGKRKAFSTCSAHLTVVIIFYGTIFFMYAKPKAKTSTSTDNQDIIEALISLFYGVMTPMLNPLIYSLRNKDVKAAVKNMLSRKNF</sequence>
<dbReference type="PRINTS" id="PR00237">
    <property type="entry name" value="GPCRRHODOPSN"/>
</dbReference>
<feature type="transmembrane region" description="Helical" evidence="14">
    <location>
        <begin position="136"/>
        <end position="154"/>
    </location>
</feature>
<feature type="domain" description="G-protein coupled receptors family 1 profile" evidence="15">
    <location>
        <begin position="75"/>
        <end position="330"/>
    </location>
</feature>
<reference evidence="16" key="2">
    <citation type="submission" date="2025-08" db="UniProtKB">
        <authorList>
            <consortium name="Ensembl"/>
        </authorList>
    </citation>
    <scope>IDENTIFICATION</scope>
</reference>
<dbReference type="EMBL" id="AGTP01107742">
    <property type="status" value="NOT_ANNOTATED_CDS"/>
    <property type="molecule type" value="Genomic_DNA"/>
</dbReference>
<dbReference type="GeneTree" id="ENSGT01040000240406"/>
<evidence type="ECO:0000259" key="15">
    <source>
        <dbReference type="PROSITE" id="PS50262"/>
    </source>
</evidence>
<reference evidence="16" key="3">
    <citation type="submission" date="2025-09" db="UniProtKB">
        <authorList>
            <consortium name="Ensembl"/>
        </authorList>
    </citation>
    <scope>IDENTIFICATION</scope>
</reference>